<organism evidence="2 3">
    <name type="scientific">Mycena pura</name>
    <dbReference type="NCBI Taxonomy" id="153505"/>
    <lineage>
        <taxon>Eukaryota</taxon>
        <taxon>Fungi</taxon>
        <taxon>Dikarya</taxon>
        <taxon>Basidiomycota</taxon>
        <taxon>Agaricomycotina</taxon>
        <taxon>Agaricomycetes</taxon>
        <taxon>Agaricomycetidae</taxon>
        <taxon>Agaricales</taxon>
        <taxon>Marasmiineae</taxon>
        <taxon>Mycenaceae</taxon>
        <taxon>Mycena</taxon>
    </lineage>
</organism>
<dbReference type="EMBL" id="JARJCW010000086">
    <property type="protein sequence ID" value="KAJ7196068.1"/>
    <property type="molecule type" value="Genomic_DNA"/>
</dbReference>
<name>A0AAD6UWF4_9AGAR</name>
<gene>
    <name evidence="2" type="ORF">GGX14DRAFT_673774</name>
</gene>
<dbReference type="Proteomes" id="UP001219525">
    <property type="component" value="Unassembled WGS sequence"/>
</dbReference>
<protein>
    <submittedName>
        <fullName evidence="2">Uncharacterized protein</fullName>
    </submittedName>
</protein>
<reference evidence="2" key="1">
    <citation type="submission" date="2023-03" db="EMBL/GenBank/DDBJ databases">
        <title>Massive genome expansion in bonnet fungi (Mycena s.s.) driven by repeated elements and novel gene families across ecological guilds.</title>
        <authorList>
            <consortium name="Lawrence Berkeley National Laboratory"/>
            <person name="Harder C.B."/>
            <person name="Miyauchi S."/>
            <person name="Viragh M."/>
            <person name="Kuo A."/>
            <person name="Thoen E."/>
            <person name="Andreopoulos B."/>
            <person name="Lu D."/>
            <person name="Skrede I."/>
            <person name="Drula E."/>
            <person name="Henrissat B."/>
            <person name="Morin E."/>
            <person name="Kohler A."/>
            <person name="Barry K."/>
            <person name="LaButti K."/>
            <person name="Morin E."/>
            <person name="Salamov A."/>
            <person name="Lipzen A."/>
            <person name="Mereny Z."/>
            <person name="Hegedus B."/>
            <person name="Baldrian P."/>
            <person name="Stursova M."/>
            <person name="Weitz H."/>
            <person name="Taylor A."/>
            <person name="Grigoriev I.V."/>
            <person name="Nagy L.G."/>
            <person name="Martin F."/>
            <person name="Kauserud H."/>
        </authorList>
    </citation>
    <scope>NUCLEOTIDE SEQUENCE</scope>
    <source>
        <strain evidence="2">9144</strain>
    </source>
</reference>
<evidence type="ECO:0000313" key="3">
    <source>
        <dbReference type="Proteomes" id="UP001219525"/>
    </source>
</evidence>
<accession>A0AAD6UWF4</accession>
<sequence>MPAAWPLDGIHLRRAPHTHPRCLLHATFAIGQSLSFRRRLPPATARAGVTPVKVNEAREMLNDRWRFKQSCQTNHRHCSIWQITSLPTTPPTWSIAQGPSFVGIQGSLGASWPIVAQSSAVGFNLRLPPISEYIVWILEATANGNYRTAIVLAATGAPEFKWRFLDNTSPPPPGGGTGSTGQGTGWLQLIIRVLPLLVAALALQDRALVPGLVLAPQARGRLAALVLARARVTALVLLDRARVAALVPVLLAPQTRERVAMSTANDNTGVAIGAEVQIVGKGGGGRIFWQAGDGSIYIRGWQPDGTSWPTKLLVPGERVRKYVVKTTLSGATVMPDLWDSAHFPSLVKNAKIRLPIRCRPSDPAGIRHPRAPAPRSGPPRRAVGGSAGFAKVCGGSGMTVSRTPLNAVIAIDQIGGPKTEL</sequence>
<proteinExistence type="predicted"/>
<dbReference type="AlphaFoldDB" id="A0AAD6UWF4"/>
<comment type="caution">
    <text evidence="2">The sequence shown here is derived from an EMBL/GenBank/DDBJ whole genome shotgun (WGS) entry which is preliminary data.</text>
</comment>
<feature type="region of interest" description="Disordered" evidence="1">
    <location>
        <begin position="358"/>
        <end position="385"/>
    </location>
</feature>
<evidence type="ECO:0000256" key="1">
    <source>
        <dbReference type="SAM" id="MobiDB-lite"/>
    </source>
</evidence>
<evidence type="ECO:0000313" key="2">
    <source>
        <dbReference type="EMBL" id="KAJ7196068.1"/>
    </source>
</evidence>
<keyword evidence="3" id="KW-1185">Reference proteome</keyword>